<dbReference type="InterPro" id="IPR050765">
    <property type="entry name" value="Riboflavin_Biosynth_HTPR"/>
</dbReference>
<dbReference type="InterPro" id="IPR002734">
    <property type="entry name" value="RibDG_C"/>
</dbReference>
<organism evidence="5">
    <name type="scientific">Myoviridae sp. ctgr818</name>
    <dbReference type="NCBI Taxonomy" id="2825150"/>
    <lineage>
        <taxon>Viruses</taxon>
        <taxon>Duplodnaviria</taxon>
        <taxon>Heunggongvirae</taxon>
        <taxon>Uroviricota</taxon>
        <taxon>Caudoviricetes</taxon>
    </lineage>
</organism>
<evidence type="ECO:0000256" key="2">
    <source>
        <dbReference type="ARBA" id="ARBA00022857"/>
    </source>
</evidence>
<dbReference type="Pfam" id="PF01872">
    <property type="entry name" value="RibD_C"/>
    <property type="match status" value="1"/>
</dbReference>
<keyword evidence="2" id="KW-0521">NADP</keyword>
<evidence type="ECO:0000259" key="4">
    <source>
        <dbReference type="Pfam" id="PF01872"/>
    </source>
</evidence>
<evidence type="ECO:0000313" key="5">
    <source>
        <dbReference type="EMBL" id="DAE04827.1"/>
    </source>
</evidence>
<dbReference type="SUPFAM" id="SSF53597">
    <property type="entry name" value="Dihydrofolate reductase-like"/>
    <property type="match status" value="1"/>
</dbReference>
<keyword evidence="3" id="KW-0560">Oxidoreductase</keyword>
<dbReference type="PANTHER" id="PTHR38011:SF7">
    <property type="entry name" value="2,5-DIAMINO-6-RIBOSYLAMINO-4(3H)-PYRIMIDINONE 5'-PHOSPHATE REDUCTASE"/>
    <property type="match status" value="1"/>
</dbReference>
<reference evidence="5" key="1">
    <citation type="journal article" date="2021" name="Proc. Natl. Acad. Sci. U.S.A.">
        <title>A Catalog of Tens of Thousands of Viruses from Human Metagenomes Reveals Hidden Associations with Chronic Diseases.</title>
        <authorList>
            <person name="Tisza M.J."/>
            <person name="Buck C.B."/>
        </authorList>
    </citation>
    <scope>NUCLEOTIDE SEQUENCE</scope>
    <source>
        <strain evidence="5">Ctgr818</strain>
    </source>
</reference>
<sequence>MDMTQQKVTCLMESSIDGRLDESRWSVLYDSNGEGEPDVYYETKAKLNPELSILGKETILHHHCSIPFKSDTHTRIKDPKPFLGIRENAEMTAVFDSKGSIAYENNEIWGSTLLVILGEDTASEEYLEFLRKKEISFTFAGKDGHDIKKALKSLYSDFGIKNVLLCGGGILNGSFLKLGLIDELYLVLYPGIDGLSGVKSIFEYEGKEGEKPCDGQSLELLSCDVVRAGVVLLRYRFHFYSI</sequence>
<evidence type="ECO:0000256" key="3">
    <source>
        <dbReference type="ARBA" id="ARBA00023002"/>
    </source>
</evidence>
<dbReference type="GO" id="GO:0009231">
    <property type="term" value="P:riboflavin biosynthetic process"/>
    <property type="evidence" value="ECO:0007669"/>
    <property type="project" value="InterPro"/>
</dbReference>
<comment type="pathway">
    <text evidence="1">Cofactor biosynthesis; riboflavin biosynthesis.</text>
</comment>
<proteinExistence type="predicted"/>
<accession>A0A8S5PEF0</accession>
<feature type="domain" description="Bacterial bifunctional deaminase-reductase C-terminal" evidence="4">
    <location>
        <begin position="7"/>
        <end position="231"/>
    </location>
</feature>
<dbReference type="EMBL" id="BK015395">
    <property type="protein sequence ID" value="DAE04827.1"/>
    <property type="molecule type" value="Genomic_DNA"/>
</dbReference>
<evidence type="ECO:0000256" key="1">
    <source>
        <dbReference type="ARBA" id="ARBA00005104"/>
    </source>
</evidence>
<dbReference type="Gene3D" id="3.40.430.10">
    <property type="entry name" value="Dihydrofolate Reductase, subunit A"/>
    <property type="match status" value="1"/>
</dbReference>
<dbReference type="InterPro" id="IPR024072">
    <property type="entry name" value="DHFR-like_dom_sf"/>
</dbReference>
<name>A0A8S5PEF0_9CAUD</name>
<dbReference type="GO" id="GO:0008703">
    <property type="term" value="F:5-amino-6-(5-phosphoribosylamino)uracil reductase activity"/>
    <property type="evidence" value="ECO:0007669"/>
    <property type="project" value="InterPro"/>
</dbReference>
<dbReference type="PANTHER" id="PTHR38011">
    <property type="entry name" value="DIHYDROFOLATE REDUCTASE FAMILY PROTEIN (AFU_ORTHOLOGUE AFUA_8G06820)"/>
    <property type="match status" value="1"/>
</dbReference>
<protein>
    <submittedName>
        <fullName evidence="5">Pyrimidine reductase, riboflavin biosynthesis</fullName>
    </submittedName>
</protein>